<organism evidence="1 2">
    <name type="scientific">Aspergillus lentulus</name>
    <dbReference type="NCBI Taxonomy" id="293939"/>
    <lineage>
        <taxon>Eukaryota</taxon>
        <taxon>Fungi</taxon>
        <taxon>Dikarya</taxon>
        <taxon>Ascomycota</taxon>
        <taxon>Pezizomycotina</taxon>
        <taxon>Eurotiomycetes</taxon>
        <taxon>Eurotiomycetidae</taxon>
        <taxon>Eurotiales</taxon>
        <taxon>Aspergillaceae</taxon>
        <taxon>Aspergillus</taxon>
        <taxon>Aspergillus subgen. Fumigati</taxon>
    </lineage>
</organism>
<dbReference type="EMBL" id="BLKI01000039">
    <property type="protein sequence ID" value="GFF83146.1"/>
    <property type="molecule type" value="Genomic_DNA"/>
</dbReference>
<proteinExistence type="predicted"/>
<protein>
    <recommendedName>
        <fullName evidence="3">Transposase TnpC homeodomain domain-containing protein</fullName>
    </recommendedName>
</protein>
<accession>A0ABQ1AJN2</accession>
<gene>
    <name evidence="1" type="ORF">IFM60648_06596</name>
</gene>
<evidence type="ECO:0000313" key="1">
    <source>
        <dbReference type="EMBL" id="GFF83146.1"/>
    </source>
</evidence>
<comment type="caution">
    <text evidence="1">The sequence shown here is derived from an EMBL/GenBank/DDBJ whole genome shotgun (WGS) entry which is preliminary data.</text>
</comment>
<evidence type="ECO:0008006" key="3">
    <source>
        <dbReference type="Google" id="ProtNLM"/>
    </source>
</evidence>
<dbReference type="Proteomes" id="UP000465220">
    <property type="component" value="Unassembled WGS sequence"/>
</dbReference>
<reference evidence="1 2" key="1">
    <citation type="submission" date="2020-01" db="EMBL/GenBank/DDBJ databases">
        <title>Draft genome sequence of Aspergillus lentulus IFM 60648.</title>
        <authorList>
            <person name="Takahashi H."/>
            <person name="Yaguchi T."/>
        </authorList>
    </citation>
    <scope>NUCLEOTIDE SEQUENCE [LARGE SCALE GENOMIC DNA]</scope>
    <source>
        <strain evidence="1 2">IFM 60648</strain>
    </source>
</reference>
<keyword evidence="2" id="KW-1185">Reference proteome</keyword>
<sequence length="175" mass="19227">MMLDLRAQLDKVRRSVFGRRTRIEVTDRVDNATDRLSAENHIYPTRSIKDKHSLKKGANEASKLASYAHTTSNRGALCESHAHAVQEPICLPASERSCHVWVMDRLEELIDEGQAAGELEGKPVREGSLCCGANGGDNRVQMDIELLDNCSPEAKLSPMWVVLNSVVVGTDGVVC</sequence>
<evidence type="ECO:0000313" key="2">
    <source>
        <dbReference type="Proteomes" id="UP000465220"/>
    </source>
</evidence>
<name>A0ABQ1AJN2_ASPLE</name>